<dbReference type="RefSeq" id="WP_244352125.1">
    <property type="nucleotide sequence ID" value="NZ_JAFIRA010000043.1"/>
</dbReference>
<dbReference type="Proteomes" id="UP000830835">
    <property type="component" value="Unassembled WGS sequence"/>
</dbReference>
<keyword evidence="3" id="KW-1185">Reference proteome</keyword>
<name>A0ABT0CDY1_THEVL</name>
<sequence>MNANSMVGDPVTTRSARNRKRSQRRQIFCPIHGCFLDSVSPKYPLFADSAGQLQVRGMGIKTSRLVMSAYKVVPLVGEWIEEFWCSECQESKWYHIHKIGERNYEVKVAKDDLWQNASKVVNPHQNPSVSEYTFRASRGYSAYGVKGFAALR</sequence>
<evidence type="ECO:0000313" key="3">
    <source>
        <dbReference type="Proteomes" id="UP000830835"/>
    </source>
</evidence>
<comment type="caution">
    <text evidence="2">The sequence shown here is derived from an EMBL/GenBank/DDBJ whole genome shotgun (WGS) entry which is preliminary data.</text>
</comment>
<feature type="region of interest" description="Disordered" evidence="1">
    <location>
        <begin position="1"/>
        <end position="23"/>
    </location>
</feature>
<reference evidence="2" key="1">
    <citation type="submission" date="2021-02" db="EMBL/GenBank/DDBJ databases">
        <title>The CRISPR/cas machinery reduction and long-range gene transfer in the hot spring cyanobacterium Synechococcus.</title>
        <authorList>
            <person name="Dvorak P."/>
            <person name="Jahodarova E."/>
            <person name="Hasler P."/>
            <person name="Poulickova A."/>
        </authorList>
    </citation>
    <scope>NUCLEOTIDE SEQUENCE</scope>
    <source>
        <strain evidence="2">Rupite</strain>
    </source>
</reference>
<dbReference type="EMBL" id="JAFIRA010000043">
    <property type="protein sequence ID" value="MCJ2543999.1"/>
    <property type="molecule type" value="Genomic_DNA"/>
</dbReference>
<organism evidence="2 3">
    <name type="scientific">Thermostichus vulcanus str. 'Rupite'</name>
    <dbReference type="NCBI Taxonomy" id="2813851"/>
    <lineage>
        <taxon>Bacteria</taxon>
        <taxon>Bacillati</taxon>
        <taxon>Cyanobacteriota</taxon>
        <taxon>Cyanophyceae</taxon>
        <taxon>Thermostichales</taxon>
        <taxon>Thermostichaceae</taxon>
        <taxon>Thermostichus</taxon>
    </lineage>
</organism>
<evidence type="ECO:0000313" key="2">
    <source>
        <dbReference type="EMBL" id="MCJ2543999.1"/>
    </source>
</evidence>
<protein>
    <submittedName>
        <fullName evidence="2">Uncharacterized protein</fullName>
    </submittedName>
</protein>
<accession>A0ABT0CDY1</accession>
<evidence type="ECO:0000256" key="1">
    <source>
        <dbReference type="SAM" id="MobiDB-lite"/>
    </source>
</evidence>
<proteinExistence type="predicted"/>
<gene>
    <name evidence="2" type="ORF">JX360_13985</name>
</gene>